<dbReference type="EMBL" id="KN727018">
    <property type="protein sequence ID" value="KIH66680.1"/>
    <property type="molecule type" value="Genomic_DNA"/>
</dbReference>
<name>A0A0C2GYU8_9BILA</name>
<dbReference type="AlphaFoldDB" id="A0A0C2GYU8"/>
<organism evidence="1 2">
    <name type="scientific">Ancylostoma duodenale</name>
    <dbReference type="NCBI Taxonomy" id="51022"/>
    <lineage>
        <taxon>Eukaryota</taxon>
        <taxon>Metazoa</taxon>
        <taxon>Ecdysozoa</taxon>
        <taxon>Nematoda</taxon>
        <taxon>Chromadorea</taxon>
        <taxon>Rhabditida</taxon>
        <taxon>Rhabditina</taxon>
        <taxon>Rhabditomorpha</taxon>
        <taxon>Strongyloidea</taxon>
        <taxon>Ancylostomatidae</taxon>
        <taxon>Ancylostomatinae</taxon>
        <taxon>Ancylostoma</taxon>
    </lineage>
</organism>
<gene>
    <name evidence="1" type="ORF">ANCDUO_02989</name>
</gene>
<proteinExistence type="predicted"/>
<reference evidence="1 2" key="1">
    <citation type="submission" date="2013-12" db="EMBL/GenBank/DDBJ databases">
        <title>Draft genome of the parsitic nematode Ancylostoma duodenale.</title>
        <authorList>
            <person name="Mitreva M."/>
        </authorList>
    </citation>
    <scope>NUCLEOTIDE SEQUENCE [LARGE SCALE GENOMIC DNA]</scope>
    <source>
        <strain evidence="1 2">Zhejiang</strain>
    </source>
</reference>
<evidence type="ECO:0000313" key="2">
    <source>
        <dbReference type="Proteomes" id="UP000054047"/>
    </source>
</evidence>
<protein>
    <submittedName>
        <fullName evidence="1">Uncharacterized protein</fullName>
    </submittedName>
</protein>
<keyword evidence="2" id="KW-1185">Reference proteome</keyword>
<dbReference type="Proteomes" id="UP000054047">
    <property type="component" value="Unassembled WGS sequence"/>
</dbReference>
<sequence length="84" mass="9965">MRPNTDNLKTRFDSAITYSKETHVVAHLYAPPNTTKQNCRRRLPLGKSEDHTEDCEMQRKRLMFCAKAYVVNHRHKEERLKHEG</sequence>
<accession>A0A0C2GYU8</accession>
<evidence type="ECO:0000313" key="1">
    <source>
        <dbReference type="EMBL" id="KIH66680.1"/>
    </source>
</evidence>